<feature type="region of interest" description="Disordered" evidence="1">
    <location>
        <begin position="749"/>
        <end position="771"/>
    </location>
</feature>
<dbReference type="Proteomes" id="UP000193411">
    <property type="component" value="Unassembled WGS sequence"/>
</dbReference>
<name>A0A1Y2H4Q7_9FUNG</name>
<protein>
    <submittedName>
        <fullName evidence="2">Nucleotide-diphospho-sugar transferase</fullName>
    </submittedName>
</protein>
<organism evidence="2 3">
    <name type="scientific">Catenaria anguillulae PL171</name>
    <dbReference type="NCBI Taxonomy" id="765915"/>
    <lineage>
        <taxon>Eukaryota</taxon>
        <taxon>Fungi</taxon>
        <taxon>Fungi incertae sedis</taxon>
        <taxon>Blastocladiomycota</taxon>
        <taxon>Blastocladiomycetes</taxon>
        <taxon>Blastocladiales</taxon>
        <taxon>Catenariaceae</taxon>
        <taxon>Catenaria</taxon>
    </lineage>
</organism>
<dbReference type="EMBL" id="MCFL01000162">
    <property type="protein sequence ID" value="ORZ29515.1"/>
    <property type="molecule type" value="Genomic_DNA"/>
</dbReference>
<accession>A0A1Y2H4Q7</accession>
<dbReference type="InterPro" id="IPR023214">
    <property type="entry name" value="HAD_sf"/>
</dbReference>
<keyword evidence="2" id="KW-0808">Transferase</keyword>
<proteinExistence type="predicted"/>
<dbReference type="InterPro" id="IPR011009">
    <property type="entry name" value="Kinase-like_dom_sf"/>
</dbReference>
<dbReference type="SUPFAM" id="SSF53448">
    <property type="entry name" value="Nucleotide-diphospho-sugar transferases"/>
    <property type="match status" value="1"/>
</dbReference>
<reference evidence="2 3" key="1">
    <citation type="submission" date="2016-07" db="EMBL/GenBank/DDBJ databases">
        <title>Pervasive Adenine N6-methylation of Active Genes in Fungi.</title>
        <authorList>
            <consortium name="DOE Joint Genome Institute"/>
            <person name="Mondo S.J."/>
            <person name="Dannebaum R.O."/>
            <person name="Kuo R.C."/>
            <person name="Labutti K."/>
            <person name="Haridas S."/>
            <person name="Kuo A."/>
            <person name="Salamov A."/>
            <person name="Ahrendt S.R."/>
            <person name="Lipzen A."/>
            <person name="Sullivan W."/>
            <person name="Andreopoulos W.B."/>
            <person name="Clum A."/>
            <person name="Lindquist E."/>
            <person name="Daum C."/>
            <person name="Ramamoorthy G.K."/>
            <person name="Gryganskyi A."/>
            <person name="Culley D."/>
            <person name="Magnuson J.K."/>
            <person name="James T.Y."/>
            <person name="O'Malley M.A."/>
            <person name="Stajich J.E."/>
            <person name="Spatafora J.W."/>
            <person name="Visel A."/>
            <person name="Grigoriev I.V."/>
        </authorList>
    </citation>
    <scope>NUCLEOTIDE SEQUENCE [LARGE SCALE GENOMIC DNA]</scope>
    <source>
        <strain evidence="2 3">PL171</strain>
    </source>
</reference>
<keyword evidence="3" id="KW-1185">Reference proteome</keyword>
<dbReference type="GO" id="GO:0016740">
    <property type="term" value="F:transferase activity"/>
    <property type="evidence" value="ECO:0007669"/>
    <property type="project" value="UniProtKB-KW"/>
</dbReference>
<dbReference type="SUPFAM" id="SSF56112">
    <property type="entry name" value="Protein kinase-like (PK-like)"/>
    <property type="match status" value="1"/>
</dbReference>
<gene>
    <name evidence="2" type="ORF">BCR44DRAFT_1419578</name>
</gene>
<dbReference type="InterPro" id="IPR029044">
    <property type="entry name" value="Nucleotide-diphossugar_trans"/>
</dbReference>
<dbReference type="Gene3D" id="3.90.550.10">
    <property type="entry name" value="Spore Coat Polysaccharide Biosynthesis Protein SpsA, Chain A"/>
    <property type="match status" value="1"/>
</dbReference>
<comment type="caution">
    <text evidence="2">The sequence shown here is derived from an EMBL/GenBank/DDBJ whole genome shotgun (WGS) entry which is preliminary data.</text>
</comment>
<dbReference type="InterPro" id="IPR036412">
    <property type="entry name" value="HAD-like_sf"/>
</dbReference>
<dbReference type="Gene3D" id="3.40.50.1000">
    <property type="entry name" value="HAD superfamily/HAD-like"/>
    <property type="match status" value="1"/>
</dbReference>
<evidence type="ECO:0000256" key="1">
    <source>
        <dbReference type="SAM" id="MobiDB-lite"/>
    </source>
</evidence>
<dbReference type="AlphaFoldDB" id="A0A1Y2H4Q7"/>
<evidence type="ECO:0000313" key="3">
    <source>
        <dbReference type="Proteomes" id="UP000193411"/>
    </source>
</evidence>
<evidence type="ECO:0000313" key="2">
    <source>
        <dbReference type="EMBL" id="ORZ29515.1"/>
    </source>
</evidence>
<dbReference type="OrthoDB" id="10259470at2759"/>
<sequence>MNVVIPMGGIGSRFAKSGYRYPKPLINIAGRPMLFWLIENLNLIAGDTLWLAVLRSVEDQFHISKHVQREFKHIDVKLVDIVFGHLLFSETLFIVCQNMEEHELNRRTMSLDCDTIYFADVLTQARQLPAHASACMYFEDKGSNPVFSYIALDKKHDDRITAIREKVAISQNANTGAYVFATGHLLHTYACQTLDAGVGVAGEYYTSSIIASMIQAGEHFVGCKVDNEGFCCVGTPSQLDTFLQVVLTNPHLVKKRRFCFDLDNTLVSMPRVDGDYTTCEPKWRNIRLCQQLKAAGHYIIIQTARRMKTHNGNVGAVIRDIGTLTIKQLADFGIDYDELLFGKPWAHLYIDDLAVNALLDTGKEIGWYMPEDRATESSGRAMVAARDFNQVQVVGDKVVKASSASTIHGEAYFYACMPNDVSHLFPTLYDLDYNPESSLTSITMGKLNGITFSHLLVSRCLTESRFATLLKSLQLVHKSSGLRDSQPFTLAADVQDAAPWAAAIQHQALSPVRPNIYANYGPKAAARLQAHASLYKKLGICPEEAMAAVSKHFDAYQHQAGGYHCKVIHGDPVFSNVLMTKDGQVKFIDMRGRLGNDLTLEGDALYDLAKVYQSLCGYDFIILDREMSNADKRGLGKLKDLFWSWVEANYTSGSSNSSSRNGPQRSVSDDIKAIAALLVLTLIPLHSNHDHYVRFVELYKELAADAGLAHWQPTPSTSSTAISRTPISSPTKAQKLAAAAVKVQQLQLLDSHASPSSSPTRSPRSSGRVCV</sequence>
<dbReference type="SUPFAM" id="SSF56784">
    <property type="entry name" value="HAD-like"/>
    <property type="match status" value="1"/>
</dbReference>